<evidence type="ECO:0008006" key="3">
    <source>
        <dbReference type="Google" id="ProtNLM"/>
    </source>
</evidence>
<dbReference type="EMBL" id="JBHSPR010000012">
    <property type="protein sequence ID" value="MFC6018046.1"/>
    <property type="molecule type" value="Genomic_DNA"/>
</dbReference>
<reference evidence="2" key="1">
    <citation type="journal article" date="2019" name="Int. J. Syst. Evol. Microbiol.">
        <title>The Global Catalogue of Microorganisms (GCM) 10K type strain sequencing project: providing services to taxonomists for standard genome sequencing and annotation.</title>
        <authorList>
            <consortium name="The Broad Institute Genomics Platform"/>
            <consortium name="The Broad Institute Genome Sequencing Center for Infectious Disease"/>
            <person name="Wu L."/>
            <person name="Ma J."/>
        </authorList>
    </citation>
    <scope>NUCLEOTIDE SEQUENCE [LARGE SCALE GENOMIC DNA]</scope>
    <source>
        <strain evidence="2">ZS-35-S2</strain>
    </source>
</reference>
<proteinExistence type="predicted"/>
<organism evidence="1 2">
    <name type="scientific">Plantactinospora solaniradicis</name>
    <dbReference type="NCBI Taxonomy" id="1723736"/>
    <lineage>
        <taxon>Bacteria</taxon>
        <taxon>Bacillati</taxon>
        <taxon>Actinomycetota</taxon>
        <taxon>Actinomycetes</taxon>
        <taxon>Micromonosporales</taxon>
        <taxon>Micromonosporaceae</taxon>
        <taxon>Plantactinospora</taxon>
    </lineage>
</organism>
<comment type="caution">
    <text evidence="1">The sequence shown here is derived from an EMBL/GenBank/DDBJ whole genome shotgun (WGS) entry which is preliminary data.</text>
</comment>
<dbReference type="RefSeq" id="WP_377423074.1">
    <property type="nucleotide sequence ID" value="NZ_JBHSPR010000012.1"/>
</dbReference>
<evidence type="ECO:0000313" key="2">
    <source>
        <dbReference type="Proteomes" id="UP001596203"/>
    </source>
</evidence>
<name>A0ABW1KA09_9ACTN</name>
<dbReference type="Gene3D" id="3.40.50.1820">
    <property type="entry name" value="alpha/beta hydrolase"/>
    <property type="match status" value="1"/>
</dbReference>
<gene>
    <name evidence="1" type="ORF">ACFP2T_17780</name>
</gene>
<dbReference type="InterPro" id="IPR029058">
    <property type="entry name" value="AB_hydrolase_fold"/>
</dbReference>
<dbReference type="SUPFAM" id="SSF53474">
    <property type="entry name" value="alpha/beta-Hydrolases"/>
    <property type="match status" value="1"/>
</dbReference>
<dbReference type="Proteomes" id="UP001596203">
    <property type="component" value="Unassembled WGS sequence"/>
</dbReference>
<evidence type="ECO:0000313" key="1">
    <source>
        <dbReference type="EMBL" id="MFC6018046.1"/>
    </source>
</evidence>
<keyword evidence="2" id="KW-1185">Reference proteome</keyword>
<sequence>MAVAAVAQQAESVAYADQLWADGGACELHVWPGGTHAWKVLIADSPMARQAASARSGWLGRLLARPASA</sequence>
<accession>A0ABW1KA09</accession>
<protein>
    <recommendedName>
        <fullName evidence="3">Alpha/beta hydrolase fold-3 domain-containing protein</fullName>
    </recommendedName>
</protein>